<keyword evidence="5" id="KW-1185">Reference proteome</keyword>
<dbReference type="OrthoDB" id="416222at2759"/>
<dbReference type="EMBL" id="UXUI01009172">
    <property type="protein sequence ID" value="VDD93185.1"/>
    <property type="molecule type" value="Genomic_DNA"/>
</dbReference>
<comment type="similarity">
    <text evidence="2">Belongs to the OSBP family.</text>
</comment>
<dbReference type="GO" id="GO:0005886">
    <property type="term" value="C:plasma membrane"/>
    <property type="evidence" value="ECO:0007669"/>
    <property type="project" value="TreeGrafter"/>
</dbReference>
<protein>
    <recommendedName>
        <fullName evidence="3">Oxysterol-binding protein</fullName>
    </recommendedName>
</protein>
<evidence type="ECO:0000313" key="6">
    <source>
        <dbReference type="WBParaSite" id="EVEC_0000845201-mRNA-1"/>
    </source>
</evidence>
<dbReference type="InterPro" id="IPR018494">
    <property type="entry name" value="Oxysterol-bd_CS"/>
</dbReference>
<evidence type="ECO:0000256" key="2">
    <source>
        <dbReference type="RuleBase" id="RU003844"/>
    </source>
</evidence>
<sequence>MTDELCGNSSWRKELPAGAVSHSDVSIWDVLKQAVGKVFLLFPKDVEFCIILIKYIFWHEFSLWTMLPLNLVKIFFSDLTRITIPIVYCEPLSFLQRLAEYLEYSSLLKLANQSSDSLSRLKYVTAFAVSTLSSNHKRMAKPFNPLLFETYELDRSQHEGYRFIAEQVSHHPPVSAFHSEGAHFEFSGTVSPRLRFWGVSIEVKTGGSFFLRLRSHNEVYTWDSVNCVIHNIVLGELHMTLDGVLHIRSSSGLETKIKRDRAWSKLTLKRNRLIEKFIEENHYSYQKSLSPHGEVKTPSTNINSRQNILEADLNCKFFAETKEQQKYICCFANNDGSLIEGSNILWKAQPRPANSTEMYNFTNFTLLLNDPAFITNELPATDSRLRPDIRLLEQKKIVNCFFLLFLNSHFSTCAFSDEAAAEKGRLEVKQREAKANCEKNNLEKAPKFVYCFDLLIVIYMSLSLRSRTLFLIGLLDFSQSFASFLTSWYLIVKSEEAF</sequence>
<keyword evidence="3" id="KW-0813">Transport</keyword>
<gene>
    <name evidence="4" type="ORF">EVEC_LOCUS7936</name>
</gene>
<name>A0A0N4VCY9_ENTVE</name>
<dbReference type="InterPro" id="IPR000648">
    <property type="entry name" value="Oxysterol-bd"/>
</dbReference>
<dbReference type="WBParaSite" id="EVEC_0000845201-mRNA-1">
    <property type="protein sequence ID" value="EVEC_0000845201-mRNA-1"/>
    <property type="gene ID" value="EVEC_0000845201"/>
</dbReference>
<keyword evidence="3" id="KW-0445">Lipid transport</keyword>
<evidence type="ECO:0000256" key="1">
    <source>
        <dbReference type="ARBA" id="ARBA00023121"/>
    </source>
</evidence>
<dbReference type="GO" id="GO:0097038">
    <property type="term" value="C:perinuclear endoplasmic reticulum"/>
    <property type="evidence" value="ECO:0007669"/>
    <property type="project" value="TreeGrafter"/>
</dbReference>
<dbReference type="Gene3D" id="2.40.160.120">
    <property type="match status" value="1"/>
</dbReference>
<accession>A0A0N4VCY9</accession>
<proteinExistence type="inferred from homology"/>
<dbReference type="Pfam" id="PF01237">
    <property type="entry name" value="Oxysterol_BP"/>
    <property type="match status" value="1"/>
</dbReference>
<organism evidence="6">
    <name type="scientific">Enterobius vermicularis</name>
    <name type="common">Human pinworm</name>
    <dbReference type="NCBI Taxonomy" id="51028"/>
    <lineage>
        <taxon>Eukaryota</taxon>
        <taxon>Metazoa</taxon>
        <taxon>Ecdysozoa</taxon>
        <taxon>Nematoda</taxon>
        <taxon>Chromadorea</taxon>
        <taxon>Rhabditida</taxon>
        <taxon>Spirurina</taxon>
        <taxon>Oxyuridomorpha</taxon>
        <taxon>Oxyuroidea</taxon>
        <taxon>Oxyuridae</taxon>
        <taxon>Enterobius</taxon>
    </lineage>
</organism>
<reference evidence="6" key="1">
    <citation type="submission" date="2017-02" db="UniProtKB">
        <authorList>
            <consortium name="WormBaseParasite"/>
        </authorList>
    </citation>
    <scope>IDENTIFICATION</scope>
</reference>
<dbReference type="PROSITE" id="PS01013">
    <property type="entry name" value="OSBP"/>
    <property type="match status" value="1"/>
</dbReference>
<evidence type="ECO:0000313" key="4">
    <source>
        <dbReference type="EMBL" id="VDD93185.1"/>
    </source>
</evidence>
<dbReference type="GO" id="GO:0032934">
    <property type="term" value="F:sterol binding"/>
    <property type="evidence" value="ECO:0007669"/>
    <property type="project" value="TreeGrafter"/>
</dbReference>
<dbReference type="GO" id="GO:0006869">
    <property type="term" value="P:lipid transport"/>
    <property type="evidence" value="ECO:0007669"/>
    <property type="project" value="UniProtKB-KW"/>
</dbReference>
<dbReference type="PANTHER" id="PTHR10972">
    <property type="entry name" value="OXYSTEROL-BINDING PROTEIN-RELATED"/>
    <property type="match status" value="1"/>
</dbReference>
<dbReference type="InterPro" id="IPR037239">
    <property type="entry name" value="OSBP_sf"/>
</dbReference>
<dbReference type="Proteomes" id="UP000274131">
    <property type="component" value="Unassembled WGS sequence"/>
</dbReference>
<reference evidence="4 5" key="2">
    <citation type="submission" date="2018-10" db="EMBL/GenBank/DDBJ databases">
        <authorList>
            <consortium name="Pathogen Informatics"/>
        </authorList>
    </citation>
    <scope>NUCLEOTIDE SEQUENCE [LARGE SCALE GENOMIC DNA]</scope>
</reference>
<dbReference type="STRING" id="51028.A0A0N4VCY9"/>
<dbReference type="AlphaFoldDB" id="A0A0N4VCY9"/>
<dbReference type="PANTHER" id="PTHR10972:SF209">
    <property type="entry name" value="OXYSTEROL-BINDING PROTEIN"/>
    <property type="match status" value="1"/>
</dbReference>
<dbReference type="GO" id="GO:0005829">
    <property type="term" value="C:cytosol"/>
    <property type="evidence" value="ECO:0007669"/>
    <property type="project" value="TreeGrafter"/>
</dbReference>
<evidence type="ECO:0000313" key="5">
    <source>
        <dbReference type="Proteomes" id="UP000274131"/>
    </source>
</evidence>
<dbReference type="SUPFAM" id="SSF144000">
    <property type="entry name" value="Oxysterol-binding protein-like"/>
    <property type="match status" value="1"/>
</dbReference>
<evidence type="ECO:0000256" key="3">
    <source>
        <dbReference type="RuleBase" id="RU003845"/>
    </source>
</evidence>
<keyword evidence="1" id="KW-0446">Lipid-binding</keyword>